<feature type="domain" description="RRM" evidence="6">
    <location>
        <begin position="548"/>
        <end position="624"/>
    </location>
</feature>
<evidence type="ECO:0000256" key="5">
    <source>
        <dbReference type="SAM" id="MobiDB-lite"/>
    </source>
</evidence>
<evidence type="ECO:0000256" key="1">
    <source>
        <dbReference type="ARBA" id="ARBA00022664"/>
    </source>
</evidence>
<name>A0A5J5A9R8_9ASTE</name>
<proteinExistence type="predicted"/>
<feature type="domain" description="RRM" evidence="6">
    <location>
        <begin position="437"/>
        <end position="520"/>
    </location>
</feature>
<dbReference type="Pfam" id="PF00076">
    <property type="entry name" value="RRM_1"/>
    <property type="match status" value="1"/>
</dbReference>
<dbReference type="Proteomes" id="UP000325577">
    <property type="component" value="Linkage Group LG21"/>
</dbReference>
<dbReference type="GO" id="GO:0006397">
    <property type="term" value="P:mRNA processing"/>
    <property type="evidence" value="ECO:0007669"/>
    <property type="project" value="UniProtKB-KW"/>
</dbReference>
<sequence>MLGKMNRSSRQKEKYGNSSEFLQDNCNEGTSARTRPFSFDEIMLRRNNKKQSGDVKEGLGGVGNVSGKDIVAKVSDRLESGKGYRQNDYLPSGVKHGSEDFVKASHRKKEDNTSIKEDKFVKGKDKKSRDSESKSKATLNKDIGNKAKGYKIERRVHGKRKDNEWSTDDSENELEKRHSRDLVGKDRYADRSRGKSEKESKRKHRDEDEERSRDRNAAKKHDSGKLYDLEFPERKEKKESSQFHHEESRLKRRHSRSRECDKDRDRRSSSLSPRLHKRTSYNVREHGELSSHPLKDRSGRQHSDVDRNRISANGSSSHYRKHGVSASGLGGYSPRKRRTEAAVRTPSPISRSPEKKSAGWDLAPAGTDSNVAVLVHSDLQSSNQALSSQTHELSSVVPDNSTAVKPPLLGVLSNALSSVMNPSIDSIQLTQATRPMRRLYVENLSASASEKAVMECLNNFLLSSSVNHIEGTLPCISCIIHKERGQALVEFLTPEYASAALSFDGRYFSGSILRIRRPKDYVEVTTGDLEKSVAAVDSISDVVKDSPHKIFIGGISKVISSEMLMEIASAFGALKAYRLEVNADLNQPCAFLEYVDHSVTLKACAGLNGMRLGGQVLTVVQAIPDASSVENVGNIPFYGIPEHAKPLLEKPTQVLKLKYVLDLENLSSLSEPELEEILEDIRLECARFGTIKSVNVVKPSNCFTTPEACEVTDNTGSAMDGQDLECDDNTRTEILGEGVDRDLGKINRSELSSSAKEPEEADKAVEGNNICDDKPVDNLVKDEICVPAPVNGDVAVECLTSHEDSNAISQELPDQLINSLDQLECDNDKVANVVQTEDFEMENTLMVKEELKSEEVGGKLEVASAGLDCSVRVECAHEKGEKKGTGSRSWGCF</sequence>
<accession>A0A5J5A9R8</accession>
<dbReference type="EMBL" id="CM018045">
    <property type="protein sequence ID" value="KAA8527795.1"/>
    <property type="molecule type" value="Genomic_DNA"/>
</dbReference>
<feature type="compositionally biased region" description="Basic and acidic residues" evidence="5">
    <location>
        <begin position="173"/>
        <end position="200"/>
    </location>
</feature>
<dbReference type="OrthoDB" id="10266058at2759"/>
<feature type="compositionally biased region" description="Basic and acidic residues" evidence="5">
    <location>
        <begin position="96"/>
        <end position="135"/>
    </location>
</feature>
<evidence type="ECO:0000256" key="2">
    <source>
        <dbReference type="ARBA" id="ARBA00022884"/>
    </source>
</evidence>
<keyword evidence="2 4" id="KW-0694">RNA-binding</keyword>
<dbReference type="PANTHER" id="PTHR23139">
    <property type="entry name" value="RNA-BINDING PROTEIN"/>
    <property type="match status" value="1"/>
</dbReference>
<evidence type="ECO:0000256" key="3">
    <source>
        <dbReference type="ARBA" id="ARBA00023187"/>
    </source>
</evidence>
<feature type="compositionally biased region" description="Polar residues" evidence="5">
    <location>
        <begin position="16"/>
        <end position="33"/>
    </location>
</feature>
<feature type="region of interest" description="Disordered" evidence="5">
    <location>
        <begin position="80"/>
        <end position="363"/>
    </location>
</feature>
<evidence type="ECO:0000313" key="7">
    <source>
        <dbReference type="EMBL" id="KAA8527795.1"/>
    </source>
</evidence>
<dbReference type="GO" id="GO:0003723">
    <property type="term" value="F:RNA binding"/>
    <property type="evidence" value="ECO:0007669"/>
    <property type="project" value="UniProtKB-UniRule"/>
</dbReference>
<keyword evidence="8" id="KW-1185">Reference proteome</keyword>
<feature type="compositionally biased region" description="Basic and acidic residues" evidence="5">
    <location>
        <begin position="283"/>
        <end position="309"/>
    </location>
</feature>
<keyword evidence="3" id="KW-0508">mRNA splicing</keyword>
<dbReference type="FunFam" id="3.30.70.330:FF:001205">
    <property type="entry name" value="RNA-binding (RRM/RBD/RNP motifs) family protein"/>
    <property type="match status" value="1"/>
</dbReference>
<keyword evidence="1" id="KW-0507">mRNA processing</keyword>
<dbReference type="Gene3D" id="3.30.70.330">
    <property type="match status" value="3"/>
</dbReference>
<feature type="region of interest" description="Disordered" evidence="5">
    <location>
        <begin position="1"/>
        <end position="66"/>
    </location>
</feature>
<dbReference type="AlphaFoldDB" id="A0A5J5A9R8"/>
<organism evidence="7 8">
    <name type="scientific">Nyssa sinensis</name>
    <dbReference type="NCBI Taxonomy" id="561372"/>
    <lineage>
        <taxon>Eukaryota</taxon>
        <taxon>Viridiplantae</taxon>
        <taxon>Streptophyta</taxon>
        <taxon>Embryophyta</taxon>
        <taxon>Tracheophyta</taxon>
        <taxon>Spermatophyta</taxon>
        <taxon>Magnoliopsida</taxon>
        <taxon>eudicotyledons</taxon>
        <taxon>Gunneridae</taxon>
        <taxon>Pentapetalae</taxon>
        <taxon>asterids</taxon>
        <taxon>Cornales</taxon>
        <taxon>Nyssaceae</taxon>
        <taxon>Nyssa</taxon>
    </lineage>
</organism>
<feature type="compositionally biased region" description="Basic and acidic residues" evidence="5">
    <location>
        <begin position="756"/>
        <end position="769"/>
    </location>
</feature>
<evidence type="ECO:0000259" key="6">
    <source>
        <dbReference type="PROSITE" id="PS50102"/>
    </source>
</evidence>
<feature type="compositionally biased region" description="Basic and acidic residues" evidence="5">
    <location>
        <begin position="210"/>
        <end position="249"/>
    </location>
</feature>
<dbReference type="InterPro" id="IPR012677">
    <property type="entry name" value="Nucleotide-bd_a/b_plait_sf"/>
</dbReference>
<dbReference type="SUPFAM" id="SSF54928">
    <property type="entry name" value="RNA-binding domain, RBD"/>
    <property type="match status" value="2"/>
</dbReference>
<dbReference type="PROSITE" id="PS50102">
    <property type="entry name" value="RRM"/>
    <property type="match status" value="2"/>
</dbReference>
<dbReference type="FunFam" id="3.30.70.330:FF:000879">
    <property type="entry name" value="Splicing factor U2af large subunit A"/>
    <property type="match status" value="1"/>
</dbReference>
<dbReference type="InterPro" id="IPR000504">
    <property type="entry name" value="RRM_dom"/>
</dbReference>
<evidence type="ECO:0000256" key="4">
    <source>
        <dbReference type="PROSITE-ProRule" id="PRU00176"/>
    </source>
</evidence>
<evidence type="ECO:0000313" key="8">
    <source>
        <dbReference type="Proteomes" id="UP000325577"/>
    </source>
</evidence>
<dbReference type="GO" id="GO:0008380">
    <property type="term" value="P:RNA splicing"/>
    <property type="evidence" value="ECO:0007669"/>
    <property type="project" value="UniProtKB-KW"/>
</dbReference>
<dbReference type="SMART" id="SM00360">
    <property type="entry name" value="RRM"/>
    <property type="match status" value="3"/>
</dbReference>
<dbReference type="InterPro" id="IPR035979">
    <property type="entry name" value="RBD_domain_sf"/>
</dbReference>
<gene>
    <name evidence="7" type="ORF">F0562_035336</name>
</gene>
<protein>
    <recommendedName>
        <fullName evidence="6">RRM domain-containing protein</fullName>
    </recommendedName>
</protein>
<feature type="compositionally biased region" description="Basic and acidic residues" evidence="5">
    <location>
        <begin position="257"/>
        <end position="268"/>
    </location>
</feature>
<feature type="region of interest" description="Disordered" evidence="5">
    <location>
        <begin position="746"/>
        <end position="769"/>
    </location>
</feature>
<reference evidence="7 8" key="1">
    <citation type="submission" date="2019-09" db="EMBL/GenBank/DDBJ databases">
        <title>A chromosome-level genome assembly of the Chinese tupelo Nyssa sinensis.</title>
        <authorList>
            <person name="Yang X."/>
            <person name="Kang M."/>
            <person name="Yang Y."/>
            <person name="Xiong H."/>
            <person name="Wang M."/>
            <person name="Zhang Z."/>
            <person name="Wang Z."/>
            <person name="Wu H."/>
            <person name="Ma T."/>
            <person name="Liu J."/>
            <person name="Xi Z."/>
        </authorList>
    </citation>
    <scope>NUCLEOTIDE SEQUENCE [LARGE SCALE GENOMIC DNA]</scope>
    <source>
        <strain evidence="7">J267</strain>
        <tissue evidence="7">Leaf</tissue>
    </source>
</reference>